<sequence length="301" mass="33535">MNPNSRFCNLEPIAEGESGNISRAIDCHTGATVAIKIVTWDKHIKLRALRTELYLMSMSDHPNLISYFGSYATADALWIVMELIDLGSLTDIVSCYPEFQMKEKQIACVAFSVLSALAYLEAHLIVHRNVMSDNILLKSNGDIKLADFGTSTILSKRRPTNDSSKGTLFWMAPEMLRKESYGLKVDVWSFGIVLFEMAEGNPPHLDNPEQARLSIASGCPPRLAFPGSWSDTFIDFLTSCTFPNPNKRPNASALLPHAFLTHRCPSSDIVRLYQLCSELSDPREQASNKNSIISTNFPPFL</sequence>
<keyword evidence="2" id="KW-1185">Reference proteome</keyword>
<reference evidence="1" key="1">
    <citation type="submission" date="2022-04" db="EMBL/GenBank/DDBJ databases">
        <title>Genome of the entomopathogenic fungus Entomophthora muscae.</title>
        <authorList>
            <person name="Elya C."/>
            <person name="Lovett B.R."/>
            <person name="Lee E."/>
            <person name="Macias A.M."/>
            <person name="Hajek A.E."/>
            <person name="De Bivort B.L."/>
            <person name="Kasson M.T."/>
            <person name="De Fine Licht H.H."/>
            <person name="Stajich J.E."/>
        </authorList>
    </citation>
    <scope>NUCLEOTIDE SEQUENCE</scope>
    <source>
        <strain evidence="1">Berkeley</strain>
    </source>
</reference>
<accession>A0ACC2T8Z8</accession>
<dbReference type="Proteomes" id="UP001165960">
    <property type="component" value="Unassembled WGS sequence"/>
</dbReference>
<name>A0ACC2T8Z8_9FUNG</name>
<evidence type="ECO:0000313" key="2">
    <source>
        <dbReference type="Proteomes" id="UP001165960"/>
    </source>
</evidence>
<comment type="caution">
    <text evidence="1">The sequence shown here is derived from an EMBL/GenBank/DDBJ whole genome shotgun (WGS) entry which is preliminary data.</text>
</comment>
<evidence type="ECO:0000313" key="1">
    <source>
        <dbReference type="EMBL" id="KAJ9071007.1"/>
    </source>
</evidence>
<dbReference type="EMBL" id="QTSX02003554">
    <property type="protein sequence ID" value="KAJ9071007.1"/>
    <property type="molecule type" value="Genomic_DNA"/>
</dbReference>
<proteinExistence type="predicted"/>
<protein>
    <submittedName>
        <fullName evidence="1">Uncharacterized protein</fullName>
    </submittedName>
</protein>
<gene>
    <name evidence="1" type="ORF">DSO57_1001777</name>
</gene>
<organism evidence="1 2">
    <name type="scientific">Entomophthora muscae</name>
    <dbReference type="NCBI Taxonomy" id="34485"/>
    <lineage>
        <taxon>Eukaryota</taxon>
        <taxon>Fungi</taxon>
        <taxon>Fungi incertae sedis</taxon>
        <taxon>Zoopagomycota</taxon>
        <taxon>Entomophthoromycotina</taxon>
        <taxon>Entomophthoromycetes</taxon>
        <taxon>Entomophthorales</taxon>
        <taxon>Entomophthoraceae</taxon>
        <taxon>Entomophthora</taxon>
    </lineage>
</organism>